<keyword evidence="3" id="KW-0997">Cell inner membrane</keyword>
<dbReference type="HAMAP" id="MF_00454">
    <property type="entry name" value="FluC"/>
    <property type="match status" value="1"/>
</dbReference>
<keyword evidence="11" id="KW-0915">Sodium</keyword>
<evidence type="ECO:0000256" key="6">
    <source>
        <dbReference type="ARBA" id="ARBA00023065"/>
    </source>
</evidence>
<evidence type="ECO:0000256" key="2">
    <source>
        <dbReference type="ARBA" id="ARBA00022475"/>
    </source>
</evidence>
<dbReference type="GO" id="GO:0062054">
    <property type="term" value="F:fluoride channel activity"/>
    <property type="evidence" value="ECO:0007669"/>
    <property type="project" value="UniProtKB-UniRule"/>
</dbReference>
<dbReference type="RefSeq" id="WP_367885273.1">
    <property type="nucleotide sequence ID" value="NZ_CP130612.1"/>
</dbReference>
<dbReference type="PANTHER" id="PTHR28259:SF1">
    <property type="entry name" value="FLUORIDE EXPORT PROTEIN 1-RELATED"/>
    <property type="match status" value="1"/>
</dbReference>
<sequence>MPSLSVLLGVAGGGAIGSLLRFGVGRLLPTASTAMPWGTLGINVAGSFALGLLAGASMLRPDASPALRAFLGVGLLGGFTTFSTFSLETVVLAQSTSLAKATAYVLLSVGLAVVAAAAGFSLTRA</sequence>
<comment type="similarity">
    <text evidence="9 11">Belongs to the fluoride channel Fluc/FEX (TC 1.A.43) family.</text>
</comment>
<evidence type="ECO:0000256" key="8">
    <source>
        <dbReference type="ARBA" id="ARBA00023303"/>
    </source>
</evidence>
<dbReference type="EMBL" id="CP130612">
    <property type="protein sequence ID" value="WKW12396.1"/>
    <property type="molecule type" value="Genomic_DNA"/>
</dbReference>
<dbReference type="NCBIfam" id="TIGR00494">
    <property type="entry name" value="crcB"/>
    <property type="match status" value="1"/>
</dbReference>
<evidence type="ECO:0000256" key="7">
    <source>
        <dbReference type="ARBA" id="ARBA00023136"/>
    </source>
</evidence>
<dbReference type="GO" id="GO:0140114">
    <property type="term" value="P:cellular detoxification of fluoride"/>
    <property type="evidence" value="ECO:0007669"/>
    <property type="project" value="UniProtKB-UniRule"/>
</dbReference>
<evidence type="ECO:0000313" key="12">
    <source>
        <dbReference type="EMBL" id="WKW12396.1"/>
    </source>
</evidence>
<evidence type="ECO:0000256" key="11">
    <source>
        <dbReference type="HAMAP-Rule" id="MF_00454"/>
    </source>
</evidence>
<dbReference type="InterPro" id="IPR003691">
    <property type="entry name" value="FluC"/>
</dbReference>
<accession>A0AA49K142</accession>
<protein>
    <recommendedName>
        <fullName evidence="11">Fluoride-specific ion channel FluC</fullName>
    </recommendedName>
</protein>
<evidence type="ECO:0000256" key="1">
    <source>
        <dbReference type="ARBA" id="ARBA00004651"/>
    </source>
</evidence>
<accession>A0AA49JUV4</accession>
<dbReference type="PANTHER" id="PTHR28259">
    <property type="entry name" value="FLUORIDE EXPORT PROTEIN 1-RELATED"/>
    <property type="match status" value="1"/>
</dbReference>
<reference evidence="12" key="1">
    <citation type="submission" date="2023-07" db="EMBL/GenBank/DDBJ databases">
        <authorList>
            <person name="Haufschild T."/>
            <person name="Kallscheuer N."/>
            <person name="Hammer J."/>
            <person name="Kohn T."/>
            <person name="Kabuu M."/>
            <person name="Jogler M."/>
            <person name="Wohfarth N."/>
            <person name="Heuer A."/>
            <person name="Rohde M."/>
            <person name="van Teeseling M.C.F."/>
            <person name="Jogler C."/>
        </authorList>
    </citation>
    <scope>NUCLEOTIDE SEQUENCE</scope>
    <source>
        <strain evidence="12">Strain 138</strain>
        <strain evidence="13">Strain 318</strain>
    </source>
</reference>
<keyword evidence="14" id="KW-1185">Reference proteome</keyword>
<feature type="transmembrane region" description="Helical" evidence="11">
    <location>
        <begin position="69"/>
        <end position="91"/>
    </location>
</feature>
<feature type="transmembrane region" description="Helical" evidence="11">
    <location>
        <begin position="103"/>
        <end position="122"/>
    </location>
</feature>
<evidence type="ECO:0000256" key="4">
    <source>
        <dbReference type="ARBA" id="ARBA00022692"/>
    </source>
</evidence>
<evidence type="ECO:0000313" key="14">
    <source>
        <dbReference type="Proteomes" id="UP001229955"/>
    </source>
</evidence>
<evidence type="ECO:0000256" key="3">
    <source>
        <dbReference type="ARBA" id="ARBA00022519"/>
    </source>
</evidence>
<evidence type="ECO:0000256" key="5">
    <source>
        <dbReference type="ARBA" id="ARBA00022989"/>
    </source>
</evidence>
<comment type="activity regulation">
    <text evidence="11">Na(+) is not transported, but it plays an essential structural role and its presence is essential for fluoride channel function.</text>
</comment>
<keyword evidence="11" id="KW-0813">Transport</keyword>
<keyword evidence="8 11" id="KW-0407">Ion channel</keyword>
<keyword evidence="7 11" id="KW-0472">Membrane</keyword>
<feature type="transmembrane region" description="Helical" evidence="11">
    <location>
        <begin position="37"/>
        <end position="57"/>
    </location>
</feature>
<keyword evidence="11" id="KW-0479">Metal-binding</keyword>
<dbReference type="EMBL" id="CP130613">
    <property type="protein sequence ID" value="WKW15303.1"/>
    <property type="molecule type" value="Genomic_DNA"/>
</dbReference>
<comment type="subcellular location">
    <subcellularLocation>
        <location evidence="1 11">Cell membrane</location>
        <topology evidence="1 11">Multi-pass membrane protein</topology>
    </subcellularLocation>
</comment>
<keyword evidence="2 11" id="KW-1003">Cell membrane</keyword>
<feature type="binding site" evidence="11">
    <location>
        <position position="80"/>
    </location>
    <ligand>
        <name>Na(+)</name>
        <dbReference type="ChEBI" id="CHEBI:29101"/>
        <note>structural</note>
    </ligand>
</feature>
<evidence type="ECO:0000256" key="10">
    <source>
        <dbReference type="ARBA" id="ARBA00035585"/>
    </source>
</evidence>
<dbReference type="Proteomes" id="UP001229955">
    <property type="component" value="Chromosome"/>
</dbReference>
<gene>
    <name evidence="11 12" type="primary">crcB</name>
    <name evidence="11" type="synonym">fluC</name>
    <name evidence="12" type="ORF">Strain138_001683</name>
    <name evidence="13" type="ORF">Strain318_001682</name>
</gene>
<feature type="binding site" evidence="11">
    <location>
        <position position="77"/>
    </location>
    <ligand>
        <name>Na(+)</name>
        <dbReference type="ChEBI" id="CHEBI:29101"/>
        <note>structural</note>
    </ligand>
</feature>
<keyword evidence="6 11" id="KW-0406">Ion transport</keyword>
<dbReference type="GO" id="GO:0046872">
    <property type="term" value="F:metal ion binding"/>
    <property type="evidence" value="ECO:0007669"/>
    <property type="project" value="UniProtKB-KW"/>
</dbReference>
<evidence type="ECO:0000256" key="9">
    <source>
        <dbReference type="ARBA" id="ARBA00035120"/>
    </source>
</evidence>
<comment type="catalytic activity">
    <reaction evidence="10">
        <text>fluoride(in) = fluoride(out)</text>
        <dbReference type="Rhea" id="RHEA:76159"/>
        <dbReference type="ChEBI" id="CHEBI:17051"/>
    </reaction>
    <physiologicalReaction direction="left-to-right" evidence="10">
        <dbReference type="Rhea" id="RHEA:76160"/>
    </physiologicalReaction>
</comment>
<evidence type="ECO:0000313" key="13">
    <source>
        <dbReference type="EMBL" id="WKW15303.1"/>
    </source>
</evidence>
<dbReference type="Pfam" id="PF02537">
    <property type="entry name" value="CRCB"/>
    <property type="match status" value="1"/>
</dbReference>
<proteinExistence type="inferred from homology"/>
<name>A0AA49JUV4_9BACT</name>
<keyword evidence="4 11" id="KW-0812">Transmembrane</keyword>
<dbReference type="AlphaFoldDB" id="A0AA49JUV4"/>
<comment type="function">
    <text evidence="11">Fluoride-specific ion channel. Important for reducing fluoride concentration in the cell, thus reducing its toxicity.</text>
</comment>
<keyword evidence="5 11" id="KW-1133">Transmembrane helix</keyword>
<organism evidence="12">
    <name type="scientific">Pseudogemmatithrix spongiicola</name>
    <dbReference type="NCBI Taxonomy" id="3062599"/>
    <lineage>
        <taxon>Bacteria</taxon>
        <taxon>Pseudomonadati</taxon>
        <taxon>Gemmatimonadota</taxon>
        <taxon>Gemmatimonadia</taxon>
        <taxon>Gemmatimonadales</taxon>
        <taxon>Gemmatimonadaceae</taxon>
        <taxon>Pseudogemmatithrix</taxon>
    </lineage>
</organism>
<dbReference type="GO" id="GO:0005886">
    <property type="term" value="C:plasma membrane"/>
    <property type="evidence" value="ECO:0007669"/>
    <property type="project" value="UniProtKB-SubCell"/>
</dbReference>
<dbReference type="KEGG" id="pspc:Strain318_001682"/>